<evidence type="ECO:0000256" key="4">
    <source>
        <dbReference type="ARBA" id="ARBA00022692"/>
    </source>
</evidence>
<name>A0A1I5N1V8_9ACTN</name>
<feature type="transmembrane region" description="Helical" evidence="9">
    <location>
        <begin position="167"/>
        <end position="190"/>
    </location>
</feature>
<dbReference type="GO" id="GO:0005886">
    <property type="term" value="C:plasma membrane"/>
    <property type="evidence" value="ECO:0007669"/>
    <property type="project" value="UniProtKB-SubCell"/>
</dbReference>
<evidence type="ECO:0000256" key="2">
    <source>
        <dbReference type="ARBA" id="ARBA00005346"/>
    </source>
</evidence>
<feature type="compositionally biased region" description="Low complexity" evidence="8">
    <location>
        <begin position="444"/>
        <end position="457"/>
    </location>
</feature>
<dbReference type="PANTHER" id="PTHR42703:SF1">
    <property type="entry name" value="NA(+)_H(+) ANTIPORTER SUBUNIT D1"/>
    <property type="match status" value="1"/>
</dbReference>
<evidence type="ECO:0000256" key="1">
    <source>
        <dbReference type="ARBA" id="ARBA00004651"/>
    </source>
</evidence>
<dbReference type="RefSeq" id="WP_091109142.1">
    <property type="nucleotide sequence ID" value="NZ_FOWQ01000003.1"/>
</dbReference>
<feature type="transmembrane region" description="Helical" evidence="9">
    <location>
        <begin position="276"/>
        <end position="294"/>
    </location>
</feature>
<keyword evidence="6 9" id="KW-0472">Membrane</keyword>
<dbReference type="NCBIfam" id="NF009308">
    <property type="entry name" value="PRK12665.1"/>
    <property type="match status" value="1"/>
</dbReference>
<dbReference type="GO" id="GO:0042773">
    <property type="term" value="P:ATP synthesis coupled electron transport"/>
    <property type="evidence" value="ECO:0007669"/>
    <property type="project" value="InterPro"/>
</dbReference>
<evidence type="ECO:0000256" key="6">
    <source>
        <dbReference type="ARBA" id="ARBA00023136"/>
    </source>
</evidence>
<evidence type="ECO:0000256" key="7">
    <source>
        <dbReference type="RuleBase" id="RU000320"/>
    </source>
</evidence>
<feature type="transmembrane region" description="Helical" evidence="9">
    <location>
        <begin position="210"/>
        <end position="233"/>
    </location>
</feature>
<dbReference type="InterPro" id="IPR050586">
    <property type="entry name" value="CPA3_Na-H_Antiporter_D"/>
</dbReference>
<evidence type="ECO:0000256" key="9">
    <source>
        <dbReference type="SAM" id="Phobius"/>
    </source>
</evidence>
<protein>
    <submittedName>
        <fullName evidence="11">Multicomponent Na+:H+ antiporter subunit D</fullName>
    </submittedName>
</protein>
<dbReference type="PRINTS" id="PR01437">
    <property type="entry name" value="NUOXDRDTASE4"/>
</dbReference>
<evidence type="ECO:0000259" key="10">
    <source>
        <dbReference type="Pfam" id="PF00361"/>
    </source>
</evidence>
<keyword evidence="3" id="KW-1003">Cell membrane</keyword>
<feature type="transmembrane region" description="Helical" evidence="9">
    <location>
        <begin position="515"/>
        <end position="536"/>
    </location>
</feature>
<evidence type="ECO:0000256" key="3">
    <source>
        <dbReference type="ARBA" id="ARBA00022475"/>
    </source>
</evidence>
<dbReference type="EMBL" id="FOWQ01000003">
    <property type="protein sequence ID" value="SFP15754.1"/>
    <property type="molecule type" value="Genomic_DNA"/>
</dbReference>
<dbReference type="AlphaFoldDB" id="A0A1I5N1V8"/>
<feature type="transmembrane region" description="Helical" evidence="9">
    <location>
        <begin position="328"/>
        <end position="349"/>
    </location>
</feature>
<evidence type="ECO:0000256" key="5">
    <source>
        <dbReference type="ARBA" id="ARBA00022989"/>
    </source>
</evidence>
<sequence length="563" mass="57269">MTEVLAPLPVLLPLLGAAGALLVSGHPAFQRSLSTVVLVAVLAVSVALLLTADAEGASSVSVGGWPVPLGIVLVVDRLSALMLVVASTVALGVLVFAVGQGSADGDEGTPVSIFHPTFLVLVAGVSNAFLAGDLFNLYVGFEILLMASYVLLTLGGTAARIRGGITYVVVSLTSSLLFLAAIGLVYAATGTVNMAQLGVRLGELPEGTQVLLQSMLLIAFGIKAAVFPLSAWLPDSYPTAPAPVTAVFAGLLTKVGVYAIIRTQTLLFPGGALDDLLMWAALATMLIGILGAVAQSDLRRMLSFTLVSHIGYMVFGIALGTAAGLAGAVFYVAHHIAIQTTLFLVAGLVERQGGTTSVHRLGGLARRSPLLAVLFFVPAMNLAGIPPLSGFIGKLGLLQAGVAEGSVLAFALVGGGVVTSLLTLLAVARVWTRAFWRPPSQSPADDTAAAAAMDAGAGRTGAGGGDGEGSPDGRPRTALQDAWRRHTAVATASEPDLPPAAGAVRALRPLPRTMVGATVALVALTVALTGLAGPLYGLADRAATDLVDRTPYLTSVFGTGEIR</sequence>
<feature type="transmembrane region" description="Helical" evidence="9">
    <location>
        <begin position="370"/>
        <end position="388"/>
    </location>
</feature>
<feature type="transmembrane region" description="Helical" evidence="9">
    <location>
        <begin position="408"/>
        <end position="431"/>
    </location>
</feature>
<evidence type="ECO:0000313" key="12">
    <source>
        <dbReference type="Proteomes" id="UP000198857"/>
    </source>
</evidence>
<feature type="transmembrane region" description="Helical" evidence="9">
    <location>
        <begin position="240"/>
        <end position="261"/>
    </location>
</feature>
<dbReference type="STRING" id="1523247.SAMN05660464_2267"/>
<feature type="transmembrane region" description="Helical" evidence="9">
    <location>
        <begin position="29"/>
        <end position="50"/>
    </location>
</feature>
<dbReference type="InterPro" id="IPR001750">
    <property type="entry name" value="ND/Mrp_TM"/>
</dbReference>
<feature type="domain" description="NADH:quinone oxidoreductase/Mrp antiporter transmembrane" evidence="10">
    <location>
        <begin position="131"/>
        <end position="419"/>
    </location>
</feature>
<dbReference type="GO" id="GO:0008137">
    <property type="term" value="F:NADH dehydrogenase (ubiquinone) activity"/>
    <property type="evidence" value="ECO:0007669"/>
    <property type="project" value="InterPro"/>
</dbReference>
<accession>A0A1I5N1V8</accession>
<keyword evidence="4 7" id="KW-0812">Transmembrane</keyword>
<comment type="subcellular location">
    <subcellularLocation>
        <location evidence="1">Cell membrane</location>
        <topology evidence="1">Multi-pass membrane protein</topology>
    </subcellularLocation>
    <subcellularLocation>
        <location evidence="7">Membrane</location>
        <topology evidence="7">Multi-pass membrane protein</topology>
    </subcellularLocation>
</comment>
<dbReference type="OrthoDB" id="9768329at2"/>
<feature type="transmembrane region" description="Helical" evidence="9">
    <location>
        <begin position="111"/>
        <end position="131"/>
    </location>
</feature>
<evidence type="ECO:0000256" key="8">
    <source>
        <dbReference type="SAM" id="MobiDB-lite"/>
    </source>
</evidence>
<reference evidence="12" key="1">
    <citation type="submission" date="2016-10" db="EMBL/GenBank/DDBJ databases">
        <authorList>
            <person name="Varghese N."/>
            <person name="Submissions S."/>
        </authorList>
    </citation>
    <scope>NUCLEOTIDE SEQUENCE [LARGE SCALE GENOMIC DNA]</scope>
    <source>
        <strain evidence="12">DSM 44208</strain>
    </source>
</reference>
<gene>
    <name evidence="11" type="ORF">SAMN05660464_2267</name>
</gene>
<organism evidence="11 12">
    <name type="scientific">Geodermatophilus dictyosporus</name>
    <dbReference type="NCBI Taxonomy" id="1523247"/>
    <lineage>
        <taxon>Bacteria</taxon>
        <taxon>Bacillati</taxon>
        <taxon>Actinomycetota</taxon>
        <taxon>Actinomycetes</taxon>
        <taxon>Geodermatophilales</taxon>
        <taxon>Geodermatophilaceae</taxon>
        <taxon>Geodermatophilus</taxon>
    </lineage>
</organism>
<keyword evidence="12" id="KW-1185">Reference proteome</keyword>
<dbReference type="Proteomes" id="UP000198857">
    <property type="component" value="Unassembled WGS sequence"/>
</dbReference>
<dbReference type="PANTHER" id="PTHR42703">
    <property type="entry name" value="NADH DEHYDROGENASE"/>
    <property type="match status" value="1"/>
</dbReference>
<feature type="transmembrane region" description="Helical" evidence="9">
    <location>
        <begin position="301"/>
        <end position="322"/>
    </location>
</feature>
<dbReference type="Pfam" id="PF00361">
    <property type="entry name" value="Proton_antipo_M"/>
    <property type="match status" value="1"/>
</dbReference>
<evidence type="ECO:0000313" key="11">
    <source>
        <dbReference type="EMBL" id="SFP15754.1"/>
    </source>
</evidence>
<comment type="similarity">
    <text evidence="2">Belongs to the CPA3 antiporters (TC 2.A.63) subunit D family.</text>
</comment>
<dbReference type="InterPro" id="IPR003918">
    <property type="entry name" value="NADH_UbQ_OxRdtase"/>
</dbReference>
<feature type="region of interest" description="Disordered" evidence="8">
    <location>
        <begin position="438"/>
        <end position="477"/>
    </location>
</feature>
<feature type="compositionally biased region" description="Gly residues" evidence="8">
    <location>
        <begin position="458"/>
        <end position="470"/>
    </location>
</feature>
<proteinExistence type="inferred from homology"/>
<keyword evidence="5 9" id="KW-1133">Transmembrane helix</keyword>
<feature type="transmembrane region" description="Helical" evidence="9">
    <location>
        <begin position="137"/>
        <end position="155"/>
    </location>
</feature>
<feature type="transmembrane region" description="Helical" evidence="9">
    <location>
        <begin position="81"/>
        <end position="99"/>
    </location>
</feature>